<dbReference type="GO" id="GO:0019632">
    <property type="term" value="P:shikimate metabolic process"/>
    <property type="evidence" value="ECO:0007669"/>
    <property type="project" value="InterPro"/>
</dbReference>
<keyword evidence="4" id="KW-0560">Oxidoreductase</keyword>
<dbReference type="HAMAP" id="MF_00214">
    <property type="entry name" value="AroD"/>
    <property type="match status" value="1"/>
</dbReference>
<dbReference type="Pfam" id="PF01487">
    <property type="entry name" value="DHquinase_I"/>
    <property type="match status" value="1"/>
</dbReference>
<evidence type="ECO:0000256" key="3">
    <source>
        <dbReference type="ARBA" id="ARBA00022857"/>
    </source>
</evidence>
<evidence type="ECO:0000259" key="7">
    <source>
        <dbReference type="Pfam" id="PF01488"/>
    </source>
</evidence>
<dbReference type="UniPathway" id="UPA00053">
    <property type="reaction ID" value="UER00087"/>
</dbReference>
<sequence length="594" mass="61441">MQRATTACRSAACFQESRRAPGARQRASGGALSGSRKPAVQQQRQGMSAAGRSATASAAAAGNETAAAAAPGGGAAALKEQQCTLCTSLVATTVKGMLAEAQEAVANGADIVELRLDYLESFAPEADLPRLLQQCPVPAIATYRPVWEGGKYDGPEAPRLAALRLAALSGAAYVDVELKIAPVFFAAKGEIPTTTKVIVSSHDYEQTASEEELRDLVERCYAAGADIVKFATMAQDITDAHRVLSVLRSCPVPCIALAMGERGQISRLLAPKYGGFLTFGALSPERASAPGQPTLQQLSGMYGLKRQRRDTAVMGIVGNPVSHSRSPAIHNAALQQLGLNAVYVPLLVDDMAKFLATFTDADWIGFSVTIPHKQAALEGAHEVDPVAAKIGAVNTLVRQLDGRALKGYNTDWPAAISAIERGLDPAAPAATDAASSPLAGKKVVVVGAGGAGRALAFGAAVKGAQVVIANRSVDKAAALAAQLNPPAEACSLADLASGAVAGDVLVNTTSVGMHPQEDETPVPAAALSGYQLAFDAVYTPLHTRLLREAAAAGCKVVTGDTMFVGQAADQFRLFTGKEAPVDLMTRVVLDSLAK</sequence>
<dbReference type="Gene3D" id="3.20.20.70">
    <property type="entry name" value="Aldolase class I"/>
    <property type="match status" value="1"/>
</dbReference>
<evidence type="ECO:0000256" key="2">
    <source>
        <dbReference type="ARBA" id="ARBA00022605"/>
    </source>
</evidence>
<evidence type="ECO:0000256" key="6">
    <source>
        <dbReference type="SAM" id="MobiDB-lite"/>
    </source>
</evidence>
<evidence type="ECO:0000259" key="9">
    <source>
        <dbReference type="Pfam" id="PF18317"/>
    </source>
</evidence>
<feature type="domain" description="Shikimate dehydrogenase substrate binding N-terminal" evidence="8">
    <location>
        <begin position="316"/>
        <end position="396"/>
    </location>
</feature>
<proteinExistence type="inferred from homology"/>
<evidence type="ECO:0000313" key="10">
    <source>
        <dbReference type="EMBL" id="PSC75633.1"/>
    </source>
</evidence>
<dbReference type="InterPro" id="IPR006151">
    <property type="entry name" value="Shikm_DH/Glu-tRNA_Rdtase"/>
</dbReference>
<feature type="domain" description="Quinate/shikimate 5-dehydrogenase/glutamyl-tRNA reductase" evidence="7">
    <location>
        <begin position="437"/>
        <end position="510"/>
    </location>
</feature>
<evidence type="ECO:0000256" key="5">
    <source>
        <dbReference type="ARBA" id="ARBA00023141"/>
    </source>
</evidence>
<dbReference type="GO" id="GO:0008652">
    <property type="term" value="P:amino acid biosynthetic process"/>
    <property type="evidence" value="ECO:0007669"/>
    <property type="project" value="UniProtKB-KW"/>
</dbReference>
<dbReference type="AlphaFoldDB" id="A0A2P6VNH2"/>
<keyword evidence="2" id="KW-0028">Amino-acid biosynthesis</keyword>
<dbReference type="InterPro" id="IPR013708">
    <property type="entry name" value="Shikimate_DH-bd_N"/>
</dbReference>
<dbReference type="HAMAP" id="MF_00222">
    <property type="entry name" value="Shikimate_DH_AroE"/>
    <property type="match status" value="1"/>
</dbReference>
<evidence type="ECO:0000313" key="11">
    <source>
        <dbReference type="Proteomes" id="UP000239649"/>
    </source>
</evidence>
<dbReference type="Pfam" id="PF08501">
    <property type="entry name" value="Shikimate_dh_N"/>
    <property type="match status" value="1"/>
</dbReference>
<organism evidence="10 11">
    <name type="scientific">Micractinium conductrix</name>
    <dbReference type="NCBI Taxonomy" id="554055"/>
    <lineage>
        <taxon>Eukaryota</taxon>
        <taxon>Viridiplantae</taxon>
        <taxon>Chlorophyta</taxon>
        <taxon>core chlorophytes</taxon>
        <taxon>Trebouxiophyceae</taxon>
        <taxon>Chlorellales</taxon>
        <taxon>Chlorellaceae</taxon>
        <taxon>Chlorella clade</taxon>
        <taxon>Micractinium</taxon>
    </lineage>
</organism>
<dbReference type="EC" id="1.1.1.25" evidence="1"/>
<dbReference type="Pfam" id="PF18317">
    <property type="entry name" value="SDH_C"/>
    <property type="match status" value="1"/>
</dbReference>
<dbReference type="InterPro" id="IPR011342">
    <property type="entry name" value="Shikimate_DH"/>
</dbReference>
<feature type="region of interest" description="Disordered" evidence="6">
    <location>
        <begin position="19"/>
        <end position="55"/>
    </location>
</feature>
<evidence type="ECO:0000256" key="1">
    <source>
        <dbReference type="ARBA" id="ARBA00012962"/>
    </source>
</evidence>
<dbReference type="Proteomes" id="UP000239649">
    <property type="component" value="Unassembled WGS sequence"/>
</dbReference>
<dbReference type="EMBL" id="LHPF02000002">
    <property type="protein sequence ID" value="PSC75633.1"/>
    <property type="molecule type" value="Genomic_DNA"/>
</dbReference>
<reference evidence="10 11" key="1">
    <citation type="journal article" date="2018" name="Plant J.">
        <title>Genome sequences of Chlorella sorokiniana UTEX 1602 and Micractinium conductrix SAG 241.80: implications to maltose excretion by a green alga.</title>
        <authorList>
            <person name="Arriola M.B."/>
            <person name="Velmurugan N."/>
            <person name="Zhang Y."/>
            <person name="Plunkett M.H."/>
            <person name="Hondzo H."/>
            <person name="Barney B.M."/>
        </authorList>
    </citation>
    <scope>NUCLEOTIDE SEQUENCE [LARGE SCALE GENOMIC DNA]</scope>
    <source>
        <strain evidence="10 11">SAG 241.80</strain>
    </source>
</reference>
<dbReference type="GO" id="GO:0050661">
    <property type="term" value="F:NADP binding"/>
    <property type="evidence" value="ECO:0007669"/>
    <property type="project" value="InterPro"/>
</dbReference>
<evidence type="ECO:0000256" key="4">
    <source>
        <dbReference type="ARBA" id="ARBA00023002"/>
    </source>
</evidence>
<dbReference type="CDD" id="cd01065">
    <property type="entry name" value="NAD_bind_Shikimate_DH"/>
    <property type="match status" value="1"/>
</dbReference>
<dbReference type="Gene3D" id="3.40.50.720">
    <property type="entry name" value="NAD(P)-binding Rossmann-like Domain"/>
    <property type="match status" value="1"/>
</dbReference>
<dbReference type="InterPro" id="IPR013785">
    <property type="entry name" value="Aldolase_TIM"/>
</dbReference>
<keyword evidence="5" id="KW-0057">Aromatic amino acid biosynthesis</keyword>
<dbReference type="GO" id="GO:0009073">
    <property type="term" value="P:aromatic amino acid family biosynthetic process"/>
    <property type="evidence" value="ECO:0007669"/>
    <property type="project" value="UniProtKB-KW"/>
</dbReference>
<dbReference type="OrthoDB" id="204377at2759"/>
<dbReference type="STRING" id="554055.A0A2P6VNH2"/>
<dbReference type="SUPFAM" id="SSF53223">
    <property type="entry name" value="Aminoacid dehydrogenase-like, N-terminal domain"/>
    <property type="match status" value="1"/>
</dbReference>
<dbReference type="SUPFAM" id="SSF51569">
    <property type="entry name" value="Aldolase"/>
    <property type="match status" value="1"/>
</dbReference>
<dbReference type="InterPro" id="IPR036291">
    <property type="entry name" value="NAD(P)-bd_dom_sf"/>
</dbReference>
<dbReference type="InterPro" id="IPR022893">
    <property type="entry name" value="Shikimate_DH_fam"/>
</dbReference>
<dbReference type="InterPro" id="IPR041121">
    <property type="entry name" value="SDH_C"/>
</dbReference>
<dbReference type="Pfam" id="PF01488">
    <property type="entry name" value="Shikimate_DH"/>
    <property type="match status" value="1"/>
</dbReference>
<dbReference type="CDD" id="cd00502">
    <property type="entry name" value="DHQase_I"/>
    <property type="match status" value="1"/>
</dbReference>
<dbReference type="InterPro" id="IPR046346">
    <property type="entry name" value="Aminoacid_DH-like_N_sf"/>
</dbReference>
<accession>A0A2P6VNH2</accession>
<name>A0A2P6VNH2_9CHLO</name>
<dbReference type="Gene3D" id="3.40.50.10860">
    <property type="entry name" value="Leucine Dehydrogenase, chain A, domain 1"/>
    <property type="match status" value="1"/>
</dbReference>
<feature type="compositionally biased region" description="Low complexity" evidence="6">
    <location>
        <begin position="46"/>
        <end position="55"/>
    </location>
</feature>
<dbReference type="NCBIfam" id="TIGR01093">
    <property type="entry name" value="aroD"/>
    <property type="match status" value="1"/>
</dbReference>
<dbReference type="PANTHER" id="PTHR21089">
    <property type="entry name" value="SHIKIMATE DEHYDROGENASE"/>
    <property type="match status" value="1"/>
</dbReference>
<dbReference type="FunFam" id="3.20.20.70:FF:000142">
    <property type="entry name" value="bifunctional 3-dehydroquinate dehydratase/shikimate dehydrogenase, chloroplastic"/>
    <property type="match status" value="1"/>
</dbReference>
<keyword evidence="11" id="KW-1185">Reference proteome</keyword>
<gene>
    <name evidence="10" type="ORF">C2E20_1162</name>
</gene>
<dbReference type="GO" id="GO:0003855">
    <property type="term" value="F:3-dehydroquinate dehydratase activity"/>
    <property type="evidence" value="ECO:0007669"/>
    <property type="project" value="InterPro"/>
</dbReference>
<comment type="caution">
    <text evidence="10">The sequence shown here is derived from an EMBL/GenBank/DDBJ whole genome shotgun (WGS) entry which is preliminary data.</text>
</comment>
<dbReference type="PANTHER" id="PTHR21089:SF1">
    <property type="entry name" value="BIFUNCTIONAL 3-DEHYDROQUINATE DEHYDRATASE_SHIKIMATE DEHYDROGENASE, CHLOROPLASTIC"/>
    <property type="match status" value="1"/>
</dbReference>
<dbReference type="InterPro" id="IPR001381">
    <property type="entry name" value="DHquinase_I"/>
</dbReference>
<feature type="domain" description="SDH C-terminal" evidence="9">
    <location>
        <begin position="562"/>
        <end position="589"/>
    </location>
</feature>
<protein>
    <recommendedName>
        <fullName evidence="1">shikimate dehydrogenase (NADP(+))</fullName>
        <ecNumber evidence="1">1.1.1.25</ecNumber>
    </recommendedName>
</protein>
<dbReference type="GO" id="GO:0004764">
    <property type="term" value="F:shikimate 3-dehydrogenase (NADP+) activity"/>
    <property type="evidence" value="ECO:0007669"/>
    <property type="project" value="UniProtKB-EC"/>
</dbReference>
<dbReference type="GO" id="GO:0009423">
    <property type="term" value="P:chorismate biosynthetic process"/>
    <property type="evidence" value="ECO:0007669"/>
    <property type="project" value="UniProtKB-UniPathway"/>
</dbReference>
<keyword evidence="3" id="KW-0521">NADP</keyword>
<evidence type="ECO:0000259" key="8">
    <source>
        <dbReference type="Pfam" id="PF08501"/>
    </source>
</evidence>
<dbReference type="SUPFAM" id="SSF51735">
    <property type="entry name" value="NAD(P)-binding Rossmann-fold domains"/>
    <property type="match status" value="1"/>
</dbReference>
<dbReference type="NCBIfam" id="TIGR00507">
    <property type="entry name" value="aroE"/>
    <property type="match status" value="1"/>
</dbReference>